<proteinExistence type="inferred from homology"/>
<dbReference type="PANTHER" id="PTHR10331">
    <property type="entry name" value="T COMPLEX PROTEIN 10"/>
    <property type="match status" value="1"/>
</dbReference>
<keyword evidence="5" id="KW-1185">Reference proteome</keyword>
<evidence type="ECO:0000313" key="5">
    <source>
        <dbReference type="Proteomes" id="UP000187209"/>
    </source>
</evidence>
<keyword evidence="2" id="KW-0175">Coiled coil</keyword>
<dbReference type="Gene3D" id="2.60.450.20">
    <property type="match status" value="1"/>
</dbReference>
<protein>
    <recommendedName>
        <fullName evidence="3">Centromere protein J C-terminal domain-containing protein</fullName>
    </recommendedName>
</protein>
<comment type="similarity">
    <text evidence="1">Belongs to the TCP10 family.</text>
</comment>
<dbReference type="EMBL" id="MPUH01000260">
    <property type="protein sequence ID" value="OMJ84714.1"/>
    <property type="molecule type" value="Genomic_DNA"/>
</dbReference>
<dbReference type="InterPro" id="IPR009852">
    <property type="entry name" value="CENPJ_C_dom"/>
</dbReference>
<evidence type="ECO:0000256" key="2">
    <source>
        <dbReference type="SAM" id="Coils"/>
    </source>
</evidence>
<dbReference type="Proteomes" id="UP000187209">
    <property type="component" value="Unassembled WGS sequence"/>
</dbReference>
<comment type="caution">
    <text evidence="4">The sequence shown here is derived from an EMBL/GenBank/DDBJ whole genome shotgun (WGS) entry which is preliminary data.</text>
</comment>
<dbReference type="PANTHER" id="PTHR10331:SF6">
    <property type="entry name" value="SPINDLE ASSEMBLY ABNORMAL 4"/>
    <property type="match status" value="1"/>
</dbReference>
<organism evidence="4 5">
    <name type="scientific">Stentor coeruleus</name>
    <dbReference type="NCBI Taxonomy" id="5963"/>
    <lineage>
        <taxon>Eukaryota</taxon>
        <taxon>Sar</taxon>
        <taxon>Alveolata</taxon>
        <taxon>Ciliophora</taxon>
        <taxon>Postciliodesmatophora</taxon>
        <taxon>Heterotrichea</taxon>
        <taxon>Heterotrichida</taxon>
        <taxon>Stentoridae</taxon>
        <taxon>Stentor</taxon>
    </lineage>
</organism>
<feature type="coiled-coil region" evidence="2">
    <location>
        <begin position="138"/>
        <end position="197"/>
    </location>
</feature>
<sequence length="366" mass="42517">MEKDCFLDGKGPLKVSDLELEKIGHAIEDSPQPENTSFIEKDVGTFEELLGEGFQYTGKFSSPIEKPFLKSHSKATSSIFSLNSKPFHKESKSQKFINTDFTNTSQNFQISHYNQNSTKLSQYPNRTPQAKSISYNKYLELQEENLILKKQLSRQQDLLQRKDSILNQTIEGYEKRIRALENINHSLIQKMNQLKGQRFLKRTTRSFSPVSRDRKFHSHKASVYENLLESENPNEKKRQIVYPNGVKCEIYPNGYKVTYYTNRDIKQEYPDGKQVYFFASEQTTKITYPDGLKEITFRSGQKEKYFPDGTKEIKYTDGTLKCVFPGGDEQTVLPNGTIEKLDYRGIKTIMHKDGRKETIFYNFTKS</sequence>
<accession>A0A1R2C6R1</accession>
<feature type="domain" description="Centromere protein J C-terminal" evidence="3">
    <location>
        <begin position="289"/>
        <end position="321"/>
    </location>
</feature>
<evidence type="ECO:0000259" key="3">
    <source>
        <dbReference type="Pfam" id="PF07202"/>
    </source>
</evidence>
<dbReference type="Pfam" id="PF07202">
    <property type="entry name" value="Tcp10_C"/>
    <property type="match status" value="1"/>
</dbReference>
<name>A0A1R2C6R1_9CILI</name>
<gene>
    <name evidence="4" type="ORF">SteCoe_14103</name>
</gene>
<dbReference type="InterPro" id="IPR026581">
    <property type="entry name" value="TCP10L/CENPJ"/>
</dbReference>
<reference evidence="4 5" key="1">
    <citation type="submission" date="2016-11" db="EMBL/GenBank/DDBJ databases">
        <title>The macronuclear genome of Stentor coeruleus: a giant cell with tiny introns.</title>
        <authorList>
            <person name="Slabodnick M."/>
            <person name="Ruby J.G."/>
            <person name="Reiff S.B."/>
            <person name="Swart E.C."/>
            <person name="Gosai S."/>
            <person name="Prabakaran S."/>
            <person name="Witkowska E."/>
            <person name="Larue G.E."/>
            <person name="Fisher S."/>
            <person name="Freeman R.M."/>
            <person name="Gunawardena J."/>
            <person name="Chu W."/>
            <person name="Stover N.A."/>
            <person name="Gregory B.D."/>
            <person name="Nowacki M."/>
            <person name="Derisi J."/>
            <person name="Roy S.W."/>
            <person name="Marshall W.F."/>
            <person name="Sood P."/>
        </authorList>
    </citation>
    <scope>NUCLEOTIDE SEQUENCE [LARGE SCALE GENOMIC DNA]</scope>
    <source>
        <strain evidence="4">WM001</strain>
    </source>
</reference>
<dbReference type="AlphaFoldDB" id="A0A1R2C6R1"/>
<evidence type="ECO:0000313" key="4">
    <source>
        <dbReference type="EMBL" id="OMJ84714.1"/>
    </source>
</evidence>
<dbReference type="OrthoDB" id="10252174at2759"/>
<dbReference type="InterPro" id="IPR047002">
    <property type="entry name" value="Tcp10_C_sf"/>
</dbReference>
<evidence type="ECO:0000256" key="1">
    <source>
        <dbReference type="ARBA" id="ARBA00005627"/>
    </source>
</evidence>